<proteinExistence type="predicted"/>
<gene>
    <name evidence="3" type="primary">CSON002742</name>
</gene>
<sequence length="213" mass="24046">MIASNCDEFERATDATLLAKFIYECPANYRGCSVEIDGHQIIRTCQEPPLNDCKTANGVIYCYCNSDLCNSQKAVAIRLEQRKERQNKQKAEKKKNAMLATDDEDLEESSGLGETNNYSEERRRTYALRNNMNVNNNDAENYGKTKQIMQITLAPASNVLNLTTPRPISNSSISLRPINTNNVFLLSLLLCILMGINVIMLRNTLSSTRRIKI</sequence>
<feature type="region of interest" description="Disordered" evidence="1">
    <location>
        <begin position="84"/>
        <end position="122"/>
    </location>
</feature>
<dbReference type="VEuPathDB" id="VectorBase:CSON002742"/>
<reference evidence="4" key="2">
    <citation type="submission" date="2018-07" db="EMBL/GenBank/DDBJ databases">
        <authorList>
            <person name="Quirk P.G."/>
            <person name="Krulwich T.A."/>
        </authorList>
    </citation>
    <scope>NUCLEOTIDE SEQUENCE</scope>
</reference>
<keyword evidence="2" id="KW-1133">Transmembrane helix</keyword>
<accession>A0A336L285</accession>
<dbReference type="EMBL" id="UFQT01001461">
    <property type="protein sequence ID" value="SSX30664.1"/>
    <property type="molecule type" value="Genomic_DNA"/>
</dbReference>
<evidence type="ECO:0000256" key="2">
    <source>
        <dbReference type="SAM" id="Phobius"/>
    </source>
</evidence>
<organism evidence="3">
    <name type="scientific">Culicoides sonorensis</name>
    <name type="common">Biting midge</name>
    <dbReference type="NCBI Taxonomy" id="179676"/>
    <lineage>
        <taxon>Eukaryota</taxon>
        <taxon>Metazoa</taxon>
        <taxon>Ecdysozoa</taxon>
        <taxon>Arthropoda</taxon>
        <taxon>Hexapoda</taxon>
        <taxon>Insecta</taxon>
        <taxon>Pterygota</taxon>
        <taxon>Neoptera</taxon>
        <taxon>Endopterygota</taxon>
        <taxon>Diptera</taxon>
        <taxon>Nematocera</taxon>
        <taxon>Chironomoidea</taxon>
        <taxon>Ceratopogonidae</taxon>
        <taxon>Ceratopogoninae</taxon>
        <taxon>Culicoides</taxon>
        <taxon>Monoculicoides</taxon>
    </lineage>
</organism>
<reference evidence="3" key="1">
    <citation type="submission" date="2018-04" db="EMBL/GenBank/DDBJ databases">
        <authorList>
            <person name="Go L.Y."/>
            <person name="Mitchell J.A."/>
        </authorList>
    </citation>
    <scope>NUCLEOTIDE SEQUENCE</scope>
    <source>
        <tissue evidence="3">Whole organism</tissue>
    </source>
</reference>
<protein>
    <submittedName>
        <fullName evidence="3">CSON002742 protein</fullName>
    </submittedName>
</protein>
<evidence type="ECO:0000313" key="4">
    <source>
        <dbReference type="EMBL" id="SSX30664.1"/>
    </source>
</evidence>
<dbReference type="EMBL" id="UFQS01001461">
    <property type="protein sequence ID" value="SSX11093.1"/>
    <property type="molecule type" value="Genomic_DNA"/>
</dbReference>
<keyword evidence="2" id="KW-0812">Transmembrane</keyword>
<name>A0A336L285_CULSO</name>
<feature type="transmembrane region" description="Helical" evidence="2">
    <location>
        <begin position="183"/>
        <end position="201"/>
    </location>
</feature>
<keyword evidence="2" id="KW-0472">Membrane</keyword>
<dbReference type="AlphaFoldDB" id="A0A336L285"/>
<evidence type="ECO:0000256" key="1">
    <source>
        <dbReference type="SAM" id="MobiDB-lite"/>
    </source>
</evidence>
<evidence type="ECO:0000313" key="3">
    <source>
        <dbReference type="EMBL" id="SSX11093.1"/>
    </source>
</evidence>